<keyword evidence="7 9" id="KW-0067">ATP-binding</keyword>
<dbReference type="InterPro" id="IPR004424">
    <property type="entry name" value="IspE"/>
</dbReference>
<comment type="caution">
    <text evidence="12">The sequence shown here is derived from an EMBL/GenBank/DDBJ whole genome shotgun (WGS) entry which is preliminary data.</text>
</comment>
<dbReference type="NCBIfam" id="NF011202">
    <property type="entry name" value="PRK14608.1"/>
    <property type="match status" value="1"/>
</dbReference>
<keyword evidence="13" id="KW-1185">Reference proteome</keyword>
<evidence type="ECO:0000256" key="9">
    <source>
        <dbReference type="HAMAP-Rule" id="MF_00061"/>
    </source>
</evidence>
<feature type="active site" evidence="9">
    <location>
        <position position="151"/>
    </location>
</feature>
<accession>A0ABT3NAQ2</accession>
<protein>
    <recommendedName>
        <fullName evidence="3 9">4-diphosphocytidyl-2-C-methyl-D-erythritol kinase</fullName>
        <shortName evidence="9">CMK</shortName>
        <ecNumber evidence="2 9">2.7.1.148</ecNumber>
    </recommendedName>
    <alternativeName>
        <fullName evidence="8 9">4-(cytidine-5'-diphospho)-2-C-methyl-D-erythritol kinase</fullName>
    </alternativeName>
</protein>
<evidence type="ECO:0000256" key="4">
    <source>
        <dbReference type="ARBA" id="ARBA00022679"/>
    </source>
</evidence>
<dbReference type="SUPFAM" id="SSF54211">
    <property type="entry name" value="Ribosomal protein S5 domain 2-like"/>
    <property type="match status" value="1"/>
</dbReference>
<evidence type="ECO:0000256" key="7">
    <source>
        <dbReference type="ARBA" id="ARBA00022840"/>
    </source>
</evidence>
<dbReference type="Gene3D" id="3.30.230.10">
    <property type="match status" value="1"/>
</dbReference>
<dbReference type="PANTHER" id="PTHR43527">
    <property type="entry name" value="4-DIPHOSPHOCYTIDYL-2-C-METHYL-D-ERYTHRITOL KINASE, CHLOROPLASTIC"/>
    <property type="match status" value="1"/>
</dbReference>
<feature type="binding site" evidence="9">
    <location>
        <begin position="109"/>
        <end position="119"/>
    </location>
    <ligand>
        <name>ATP</name>
        <dbReference type="ChEBI" id="CHEBI:30616"/>
    </ligand>
</feature>
<dbReference type="GO" id="GO:0050515">
    <property type="term" value="F:4-(cytidine 5'-diphospho)-2-C-methyl-D-erythritol kinase activity"/>
    <property type="evidence" value="ECO:0007669"/>
    <property type="project" value="UniProtKB-EC"/>
</dbReference>
<dbReference type="SUPFAM" id="SSF55060">
    <property type="entry name" value="GHMP Kinase, C-terminal domain"/>
    <property type="match status" value="1"/>
</dbReference>
<dbReference type="InterPro" id="IPR013750">
    <property type="entry name" value="GHMP_kinase_C_dom"/>
</dbReference>
<proteinExistence type="inferred from homology"/>
<dbReference type="InterPro" id="IPR020568">
    <property type="entry name" value="Ribosomal_Su5_D2-typ_SF"/>
</dbReference>
<sequence length="298" mass="31512">MSLSSIARSLPDAFFPLYLKAPAKVNLFLRITGKRADGYHELQSLMCPISLCDEICLCRSRGGVRLTVHGGGGQVPETPDNLASKAAVAFCAATGYVPDLDIYVKKKIPVSAGLGGGSSDAAAVLSALNRVCGYPLSGPDLAALALSLGADVPFFLMGGAAWAEGIGECLESLRNIQPYPLVLVNPGVPLSTQQVYKNLKWGLTKEGIKTKKPHFEEALMDPLPWLFNDLEPVAISMCPEVDTARSALISAGASRVLVSGSGPTVFGVFSEDRMAMEAEAFLAGCCTRWIVIAAHLMP</sequence>
<comment type="similarity">
    <text evidence="1 9">Belongs to the GHMP kinase family. IspE subfamily.</text>
</comment>
<evidence type="ECO:0000256" key="5">
    <source>
        <dbReference type="ARBA" id="ARBA00022741"/>
    </source>
</evidence>
<dbReference type="InterPro" id="IPR014721">
    <property type="entry name" value="Ribsml_uS5_D2-typ_fold_subgr"/>
</dbReference>
<keyword evidence="6 9" id="KW-0418">Kinase</keyword>
<dbReference type="Pfam" id="PF00288">
    <property type="entry name" value="GHMP_kinases_N"/>
    <property type="match status" value="1"/>
</dbReference>
<dbReference type="Pfam" id="PF08544">
    <property type="entry name" value="GHMP_kinases_C"/>
    <property type="match status" value="1"/>
</dbReference>
<keyword evidence="9" id="KW-0414">Isoprene biosynthesis</keyword>
<keyword evidence="4 9" id="KW-0808">Transferase</keyword>
<evidence type="ECO:0000259" key="10">
    <source>
        <dbReference type="Pfam" id="PF00288"/>
    </source>
</evidence>
<evidence type="ECO:0000256" key="3">
    <source>
        <dbReference type="ARBA" id="ARBA00017473"/>
    </source>
</evidence>
<name>A0ABT3NAQ2_9BACT</name>
<organism evidence="12 13">
    <name type="scientific">Desulfobotulus pelophilus</name>
    <dbReference type="NCBI Taxonomy" id="2823377"/>
    <lineage>
        <taxon>Bacteria</taxon>
        <taxon>Pseudomonadati</taxon>
        <taxon>Thermodesulfobacteriota</taxon>
        <taxon>Desulfobacteria</taxon>
        <taxon>Desulfobacterales</taxon>
        <taxon>Desulfobacteraceae</taxon>
        <taxon>Desulfobotulus</taxon>
    </lineage>
</organism>
<comment type="function">
    <text evidence="9">Catalyzes the phosphorylation of the position 2 hydroxy group of 4-diphosphocytidyl-2C-methyl-D-erythritol.</text>
</comment>
<dbReference type="RefSeq" id="WP_265425457.1">
    <property type="nucleotide sequence ID" value="NZ_JAPFPW010000012.1"/>
</dbReference>
<feature type="active site" evidence="9">
    <location>
        <position position="24"/>
    </location>
</feature>
<evidence type="ECO:0000313" key="12">
    <source>
        <dbReference type="EMBL" id="MCW7754542.1"/>
    </source>
</evidence>
<evidence type="ECO:0000259" key="11">
    <source>
        <dbReference type="Pfam" id="PF08544"/>
    </source>
</evidence>
<feature type="domain" description="GHMP kinase N-terminal" evidence="10">
    <location>
        <begin position="81"/>
        <end position="159"/>
    </location>
</feature>
<evidence type="ECO:0000256" key="1">
    <source>
        <dbReference type="ARBA" id="ARBA00009684"/>
    </source>
</evidence>
<evidence type="ECO:0000256" key="2">
    <source>
        <dbReference type="ARBA" id="ARBA00012052"/>
    </source>
</evidence>
<dbReference type="EMBL" id="JAPFPW010000012">
    <property type="protein sequence ID" value="MCW7754542.1"/>
    <property type="molecule type" value="Genomic_DNA"/>
</dbReference>
<dbReference type="EC" id="2.7.1.148" evidence="2 9"/>
<evidence type="ECO:0000313" key="13">
    <source>
        <dbReference type="Proteomes" id="UP001209681"/>
    </source>
</evidence>
<comment type="pathway">
    <text evidence="9">Isoprenoid biosynthesis; isopentenyl diphosphate biosynthesis via DXP pathway; isopentenyl diphosphate from 1-deoxy-D-xylulose 5-phosphate: step 3/6.</text>
</comment>
<dbReference type="Proteomes" id="UP001209681">
    <property type="component" value="Unassembled WGS sequence"/>
</dbReference>
<dbReference type="NCBIfam" id="TIGR00154">
    <property type="entry name" value="ispE"/>
    <property type="match status" value="1"/>
</dbReference>
<keyword evidence="5 9" id="KW-0547">Nucleotide-binding</keyword>
<dbReference type="HAMAP" id="MF_00061">
    <property type="entry name" value="IspE"/>
    <property type="match status" value="1"/>
</dbReference>
<dbReference type="PIRSF" id="PIRSF010376">
    <property type="entry name" value="IspE"/>
    <property type="match status" value="1"/>
</dbReference>
<reference evidence="12 13" key="1">
    <citation type="submission" date="2022-11" db="EMBL/GenBank/DDBJ databases">
        <title>Desulfobotulus tamanensis H1 sp. nov. - anaerobic, alkaliphilic, sulphate reducing bacterium isolated from terrestrial mud volcano.</title>
        <authorList>
            <person name="Frolova A."/>
            <person name="Merkel A.Y."/>
            <person name="Slobodkin A.I."/>
        </authorList>
    </citation>
    <scope>NUCLEOTIDE SEQUENCE [LARGE SCALE GENOMIC DNA]</scope>
    <source>
        <strain evidence="12 13">H1</strain>
    </source>
</reference>
<evidence type="ECO:0000256" key="8">
    <source>
        <dbReference type="ARBA" id="ARBA00032554"/>
    </source>
</evidence>
<dbReference type="PANTHER" id="PTHR43527:SF2">
    <property type="entry name" value="4-DIPHOSPHOCYTIDYL-2-C-METHYL-D-ERYTHRITOL KINASE, CHLOROPLASTIC"/>
    <property type="match status" value="1"/>
</dbReference>
<dbReference type="Gene3D" id="3.30.70.890">
    <property type="entry name" value="GHMP kinase, C-terminal domain"/>
    <property type="match status" value="1"/>
</dbReference>
<evidence type="ECO:0000256" key="6">
    <source>
        <dbReference type="ARBA" id="ARBA00022777"/>
    </source>
</evidence>
<dbReference type="InterPro" id="IPR006204">
    <property type="entry name" value="GHMP_kinase_N_dom"/>
</dbReference>
<dbReference type="InterPro" id="IPR036554">
    <property type="entry name" value="GHMP_kinase_C_sf"/>
</dbReference>
<feature type="domain" description="GHMP kinase C-terminal" evidence="11">
    <location>
        <begin position="228"/>
        <end position="273"/>
    </location>
</feature>
<comment type="catalytic activity">
    <reaction evidence="9">
        <text>4-CDP-2-C-methyl-D-erythritol + ATP = 4-CDP-2-C-methyl-D-erythritol 2-phosphate + ADP + H(+)</text>
        <dbReference type="Rhea" id="RHEA:18437"/>
        <dbReference type="ChEBI" id="CHEBI:15378"/>
        <dbReference type="ChEBI" id="CHEBI:30616"/>
        <dbReference type="ChEBI" id="CHEBI:57823"/>
        <dbReference type="ChEBI" id="CHEBI:57919"/>
        <dbReference type="ChEBI" id="CHEBI:456216"/>
        <dbReference type="EC" id="2.7.1.148"/>
    </reaction>
</comment>
<gene>
    <name evidence="9" type="primary">ispE</name>
    <name evidence="12" type="ORF">OOT00_11150</name>
</gene>